<dbReference type="GO" id="GO:0012507">
    <property type="term" value="C:ER to Golgi transport vesicle membrane"/>
    <property type="evidence" value="ECO:0007669"/>
    <property type="project" value="TreeGrafter"/>
</dbReference>
<dbReference type="PANTHER" id="PTHR13402">
    <property type="entry name" value="RGPR-RELATED"/>
    <property type="match status" value="1"/>
</dbReference>
<dbReference type="GO" id="GO:0000139">
    <property type="term" value="C:Golgi membrane"/>
    <property type="evidence" value="ECO:0007669"/>
    <property type="project" value="UniProtKB-SubCell"/>
</dbReference>
<feature type="compositionally biased region" description="Polar residues" evidence="7">
    <location>
        <begin position="699"/>
        <end position="712"/>
    </location>
</feature>
<comment type="subcellular location">
    <subcellularLocation>
        <location evidence="1">Endoplasmic reticulum</location>
    </subcellularLocation>
    <subcellularLocation>
        <location evidence="6">Golgi apparatus membrane</location>
    </subcellularLocation>
</comment>
<dbReference type="InterPro" id="IPR024340">
    <property type="entry name" value="Sec16_CCD"/>
</dbReference>
<dbReference type="GO" id="GO:0016192">
    <property type="term" value="P:vesicle-mediated transport"/>
    <property type="evidence" value="ECO:0007669"/>
    <property type="project" value="UniProtKB-KW"/>
</dbReference>
<evidence type="ECO:0000256" key="1">
    <source>
        <dbReference type="ARBA" id="ARBA00004240"/>
    </source>
</evidence>
<dbReference type="GO" id="GO:0015031">
    <property type="term" value="P:protein transport"/>
    <property type="evidence" value="ECO:0007669"/>
    <property type="project" value="UniProtKB-KW"/>
</dbReference>
<evidence type="ECO:0000256" key="3">
    <source>
        <dbReference type="ARBA" id="ARBA00022448"/>
    </source>
</evidence>
<evidence type="ECO:0000259" key="8">
    <source>
        <dbReference type="Pfam" id="PF12931"/>
    </source>
</evidence>
<dbReference type="GO" id="GO:0070973">
    <property type="term" value="P:protein localization to endoplasmic reticulum exit site"/>
    <property type="evidence" value="ECO:0007669"/>
    <property type="project" value="TreeGrafter"/>
</dbReference>
<evidence type="ECO:0000256" key="7">
    <source>
        <dbReference type="SAM" id="MobiDB-lite"/>
    </source>
</evidence>
<feature type="region of interest" description="Disordered" evidence="7">
    <location>
        <begin position="1931"/>
        <end position="1975"/>
    </location>
</feature>
<feature type="compositionally biased region" description="Polar residues" evidence="7">
    <location>
        <begin position="730"/>
        <end position="739"/>
    </location>
</feature>
<feature type="region of interest" description="Disordered" evidence="7">
    <location>
        <begin position="1638"/>
        <end position="1664"/>
    </location>
</feature>
<keyword evidence="6" id="KW-0653">Protein transport</keyword>
<protein>
    <recommendedName>
        <fullName evidence="6">Protein transport protein sec16</fullName>
    </recommendedName>
</protein>
<feature type="compositionally biased region" description="Polar residues" evidence="7">
    <location>
        <begin position="1857"/>
        <end position="1869"/>
    </location>
</feature>
<reference evidence="10" key="1">
    <citation type="submission" date="2012-11" db="EMBL/GenBank/DDBJ databases">
        <authorList>
            <person name="Lucero-Rivera Y.E."/>
            <person name="Tovar-Ramirez D."/>
        </authorList>
    </citation>
    <scope>NUCLEOTIDE SEQUENCE</scope>
    <source>
        <tissue evidence="10">Salivary gland</tissue>
    </source>
</reference>
<evidence type="ECO:0000256" key="6">
    <source>
        <dbReference type="RuleBase" id="RU364101"/>
    </source>
</evidence>
<keyword evidence="6" id="KW-0333">Golgi apparatus</keyword>
<feature type="compositionally biased region" description="Polar residues" evidence="7">
    <location>
        <begin position="250"/>
        <end position="264"/>
    </location>
</feature>
<reference evidence="10" key="2">
    <citation type="journal article" date="2015" name="J. Proteomics">
        <title>Sexual differences in the sialomes of the zebra tick, Rhipicephalus pulchellus.</title>
        <authorList>
            <person name="Tan A.W."/>
            <person name="Francischetti I.M."/>
            <person name="Slovak M."/>
            <person name="Kini R.M."/>
            <person name="Ribeiro J.M."/>
        </authorList>
    </citation>
    <scope>NUCLEOTIDE SEQUENCE</scope>
    <source>
        <tissue evidence="10">Salivary gland</tissue>
    </source>
</reference>
<dbReference type="Pfam" id="PF12931">
    <property type="entry name" value="TPR_Sec16"/>
    <property type="match status" value="1"/>
</dbReference>
<feature type="region of interest" description="Disordered" evidence="7">
    <location>
        <begin position="1122"/>
        <end position="1159"/>
    </location>
</feature>
<feature type="region of interest" description="Disordered" evidence="7">
    <location>
        <begin position="1758"/>
        <end position="1801"/>
    </location>
</feature>
<dbReference type="CDD" id="cd09233">
    <property type="entry name" value="ACE1-Sec16-like"/>
    <property type="match status" value="1"/>
</dbReference>
<dbReference type="InterPro" id="IPR024298">
    <property type="entry name" value="Sec16_Sec23-bd"/>
</dbReference>
<evidence type="ECO:0000256" key="5">
    <source>
        <dbReference type="ARBA" id="ARBA00022892"/>
    </source>
</evidence>
<feature type="region of interest" description="Disordered" evidence="7">
    <location>
        <begin position="1"/>
        <end position="78"/>
    </location>
</feature>
<feature type="region of interest" description="Disordered" evidence="7">
    <location>
        <begin position="442"/>
        <end position="464"/>
    </location>
</feature>
<keyword evidence="6" id="KW-0472">Membrane</keyword>
<feature type="compositionally biased region" description="Polar residues" evidence="7">
    <location>
        <begin position="112"/>
        <end position="134"/>
    </location>
</feature>
<keyword evidence="4 6" id="KW-0256">Endoplasmic reticulum</keyword>
<dbReference type="PANTHER" id="PTHR13402:SF6">
    <property type="entry name" value="SECRETORY 16, ISOFORM I"/>
    <property type="match status" value="1"/>
</dbReference>
<feature type="region of interest" description="Disordered" evidence="7">
    <location>
        <begin position="586"/>
        <end position="742"/>
    </location>
</feature>
<feature type="compositionally biased region" description="Basic and acidic residues" evidence="7">
    <location>
        <begin position="995"/>
        <end position="1004"/>
    </location>
</feature>
<evidence type="ECO:0000256" key="4">
    <source>
        <dbReference type="ARBA" id="ARBA00022824"/>
    </source>
</evidence>
<feature type="compositionally biased region" description="Low complexity" evidence="7">
    <location>
        <begin position="68"/>
        <end position="78"/>
    </location>
</feature>
<feature type="region of interest" description="Disordered" evidence="7">
    <location>
        <begin position="383"/>
        <end position="425"/>
    </location>
</feature>
<comment type="similarity">
    <text evidence="2 6">Belongs to the SEC16 family.</text>
</comment>
<evidence type="ECO:0000256" key="2">
    <source>
        <dbReference type="ARBA" id="ARBA00005927"/>
    </source>
</evidence>
<feature type="compositionally biased region" description="Polar residues" evidence="7">
    <location>
        <begin position="602"/>
        <end position="623"/>
    </location>
</feature>
<feature type="region of interest" description="Disordered" evidence="7">
    <location>
        <begin position="755"/>
        <end position="1057"/>
    </location>
</feature>
<feature type="domain" description="Sec16 Sec23-binding" evidence="8">
    <location>
        <begin position="1352"/>
        <end position="1587"/>
    </location>
</feature>
<keyword evidence="3 6" id="KW-0813">Transport</keyword>
<feature type="compositionally biased region" description="Polar residues" evidence="7">
    <location>
        <begin position="313"/>
        <end position="330"/>
    </location>
</feature>
<feature type="region of interest" description="Disordered" evidence="7">
    <location>
        <begin position="246"/>
        <end position="359"/>
    </location>
</feature>
<proteinExistence type="evidence at transcript level"/>
<evidence type="ECO:0000313" key="10">
    <source>
        <dbReference type="EMBL" id="JAA56251.1"/>
    </source>
</evidence>
<feature type="region of interest" description="Disordered" evidence="7">
    <location>
        <begin position="2078"/>
        <end position="2097"/>
    </location>
</feature>
<feature type="compositionally biased region" description="Low complexity" evidence="7">
    <location>
        <begin position="49"/>
        <end position="60"/>
    </location>
</feature>
<sequence length="2097" mass="228870">MLKHRYPTGKATETAQPVAPLPQPAAEVMPQWDGAASFQPAQYPAAVLNPQQQQPQSNSQEGWPSLPTAAANGSTAGSAVHYGQGENYWNWNIHQESTAAAGGDGMMSASMQSWNSGSWSAPQQEVTSAGPQSWTGGGGAQPPDPTGVGGGTSLHEAAVAPVTSDGTYHPSSLYPGATQYVAPQEGQQYGSGGVVTEGTGPQEGWVAPPWGGDTSQWPAGHEQQQQHQQYDSVQAQWQWQEGMPAEGWQSADNQWQGYDSQVGSTPHAGQYEGSSLAAYNPPDDSLHCQEQQQQQQQQQHQQEQPQQLHEQGPPSTAGDTATSDVSSPAYPSNFAADSKDGSQGTVGSLQQQSHQYVESGDEGTMSMFFQDGSASVHVVKEEGMATAEESREGHRTHDQQMAPEHAEEQPASLGTESHEQEVAATGMPEDGAAVTIESVNQEVPDSVLRPEPQEGVPLHMEGSVSGSEEGACAVTVAPGAECGAQCPAPSKKAVIRARQGGPFKPPALVRQGSTESALMQQNAAQLHLPPDNLELLPPDEVARHASLRHHHLHHRQGVAPSPTGAVGSVGTGLTLLDAPDMQPLVTLAPAAPPIPHDRPASRASSLSGAQSNEVVEQSSSPLTSAPAPKAPTEEVASLDGHSQAHVPRMVAPPLMRQSPLGREEGTGRSTIAPAPLRVATTLAPSPLLVDSTLPERTEPSGSTDGDNPQPVVTATRAGEVKESLVGLRPNATSTPTGNLSPHHETINVSAVLAHPKHDAKEPSDKGNEPRVRQEEPRKEKQDDRDPRDYRDDRDFRESREPVHGRDYRDSRDSRPARGRGSDDESPDWKGSRDDFERDSRRGGGRADFRDDQDRKRDRYYDRPDDRRDGAKDDRDEYRRGGGRSGVEDRKRRDDYHDDRRGDRRDDLYEDRRGDRREELRDDYRKSDRRGDHYHDRRDQWRGHESDDDWKERRSDRRSDRYSSRHDYRYDDRQSDRYSDRGRPSSRTSQDAYLDDFDRRGDRRHRDSHNRPSSRHSESDSSSPDSRRGYGTGKHRKYRDAERTGSGTYHDQKSFGGAGGYDYNAYRRDYYNYYHYGYAPRSGYGYGYYDELYRTNPAYKQQVDAYYARLGYNPAQLMERLSVHSGRSSANGDSRRDESFASNTEDDCDPSILDHESSRLDHVPQPEEVKKFSRPHPLARFCGVNGLLKLVPTLSSGDLPPPIEIHSLKHLFQKDPQFHELQAFPGPLVRSETHKNDVIQFCTQRIQSFADNPSLPDRSSHILLWELLVLMLRQNGFVSGSDIAELLLRGHEILEPSTSASVLAGRPVGEGGEATSPEGADDGSSPSPDEGIVVSDRAQLGSTGSSHVLAKFREFLLFGHKKDALEWAVKCGLWGHALSLASKMDARTYASIMTRFTNALAINDPLQTLYQHLSGRQPAAVTCIADEKWGDWRPHLAMILSNPSSRPEVDARSITTLGDVLASRGCLSAAHFCYLMAQVEFGTYACKSSKMVLLGSNHHTLSFEEFATNEAIQCTEIYEYSQSLANAGYMLPHLQTYKFLHATRLAEYGFAQEALHYCEVLAEAMVRHCESAQLAAQTYELASRLKYHDPHFSQGQGELEELGEPPWLANFAHLVNQLLQQLRGNSNMSQVGIHYGQESSYEGHEAQPVSEVPSMESLHGHQGQGFNSSTGFSMYDSGMSILQKSGITNNSYLDTSACGDSTQVVSPSAEQWTSLPQATHDYSQHLSPMSTSSFVAAPTSADSGWSTVPQLSTAAQPPLGEYNFVSTSPPSLPAEPAAVMNGMSPQADGSAPSSPPVSSQPATFDYYKASTYSAQNMQHHRTSRERLSSVSSSTDTRDRRDSVDSAALASGRSRLPSGPQSSLATDQSASESERSKPSTASKGKTQVAGKSWLGGIFGKLLPKGPNQMILPDDKDPDIVWDEQKKCWVDKNAAPGEAESRMAAPPSDTSFGGKPSPVSSKPGENRFQLSKQRSLRKHYVDVLNPNSSKASGDSPSAPAVAAFPEQSATQAPVQFFVPQAVGDQHDGSSGYDFVSPAPLPDQTAPAPPPPPETAPTYQPTAKAVSTPMMFDPADFSSRVVDSSHKAAGGNLARRRAYPT</sequence>
<evidence type="ECO:0000259" key="9">
    <source>
        <dbReference type="Pfam" id="PF12932"/>
    </source>
</evidence>
<name>L7LVZ8_RHIPC</name>
<keyword evidence="5 6" id="KW-0931">ER-Golgi transport</keyword>
<feature type="compositionally biased region" description="Low complexity" evidence="7">
    <location>
        <begin position="289"/>
        <end position="311"/>
    </location>
</feature>
<dbReference type="Gene3D" id="1.25.40.1030">
    <property type="match status" value="1"/>
</dbReference>
<feature type="compositionally biased region" description="Low complexity" evidence="7">
    <location>
        <begin position="101"/>
        <end position="111"/>
    </location>
</feature>
<dbReference type="Pfam" id="PF12932">
    <property type="entry name" value="Sec16"/>
    <property type="match status" value="1"/>
</dbReference>
<feature type="region of interest" description="Disordered" evidence="7">
    <location>
        <begin position="101"/>
        <end position="153"/>
    </location>
</feature>
<accession>L7LVZ8</accession>
<feature type="compositionally biased region" description="Polar residues" evidence="7">
    <location>
        <begin position="341"/>
        <end position="356"/>
    </location>
</feature>
<organism evidence="10">
    <name type="scientific">Rhipicephalus pulchellus</name>
    <name type="common">Yellow backed tick</name>
    <name type="synonym">Dermacentor pulchellus</name>
    <dbReference type="NCBI Taxonomy" id="72859"/>
    <lineage>
        <taxon>Eukaryota</taxon>
        <taxon>Metazoa</taxon>
        <taxon>Ecdysozoa</taxon>
        <taxon>Arthropoda</taxon>
        <taxon>Chelicerata</taxon>
        <taxon>Arachnida</taxon>
        <taxon>Acari</taxon>
        <taxon>Parasitiformes</taxon>
        <taxon>Ixodida</taxon>
        <taxon>Ixodoidea</taxon>
        <taxon>Ixodidae</taxon>
        <taxon>Rhipicephalinae</taxon>
        <taxon>Rhipicephalus</taxon>
        <taxon>Rhipicephalus</taxon>
    </lineage>
</organism>
<feature type="region of interest" description="Disordered" evidence="7">
    <location>
        <begin position="1301"/>
        <end position="1330"/>
    </location>
</feature>
<feature type="compositionally biased region" description="Basic and acidic residues" evidence="7">
    <location>
        <begin position="383"/>
        <end position="408"/>
    </location>
</feature>
<dbReference type="GO" id="GO:0070971">
    <property type="term" value="C:endoplasmic reticulum exit site"/>
    <property type="evidence" value="ECO:0007669"/>
    <property type="project" value="TreeGrafter"/>
</dbReference>
<feature type="domain" description="Sec16 central conserved" evidence="9">
    <location>
        <begin position="1199"/>
        <end position="1275"/>
    </location>
</feature>
<feature type="region of interest" description="Disordered" evidence="7">
    <location>
        <begin position="187"/>
        <end position="233"/>
    </location>
</feature>
<feature type="compositionally biased region" description="Low complexity" evidence="7">
    <location>
        <begin position="223"/>
        <end position="233"/>
    </location>
</feature>
<dbReference type="GO" id="GO:0007030">
    <property type="term" value="P:Golgi organization"/>
    <property type="evidence" value="ECO:0007669"/>
    <property type="project" value="TreeGrafter"/>
</dbReference>
<feature type="compositionally biased region" description="Basic and acidic residues" evidence="7">
    <location>
        <begin position="755"/>
        <end position="982"/>
    </location>
</feature>
<feature type="compositionally biased region" description="Low complexity" evidence="7">
    <location>
        <begin position="1789"/>
        <end position="1801"/>
    </location>
</feature>
<feature type="region of interest" description="Disordered" evidence="7">
    <location>
        <begin position="1814"/>
        <end position="1886"/>
    </location>
</feature>
<dbReference type="EMBL" id="GACK01008783">
    <property type="protein sequence ID" value="JAA56251.1"/>
    <property type="molecule type" value="mRNA"/>
</dbReference>
<feature type="region of interest" description="Disordered" evidence="7">
    <location>
        <begin position="2018"/>
        <end position="2072"/>
    </location>
</feature>